<dbReference type="RefSeq" id="WP_077411315.1">
    <property type="nucleotide sequence ID" value="NZ_JBHRTS010000003.1"/>
</dbReference>
<dbReference type="EMBL" id="JBHRTS010000003">
    <property type="protein sequence ID" value="MFC3193892.1"/>
    <property type="molecule type" value="Genomic_DNA"/>
</dbReference>
<keyword evidence="3" id="KW-1185">Reference proteome</keyword>
<gene>
    <name evidence="2" type="ORF">ACFODZ_06540</name>
</gene>
<reference evidence="3" key="1">
    <citation type="journal article" date="2019" name="Int. J. Syst. Evol. Microbiol.">
        <title>The Global Catalogue of Microorganisms (GCM) 10K type strain sequencing project: providing services to taxonomists for standard genome sequencing and annotation.</title>
        <authorList>
            <consortium name="The Broad Institute Genomics Platform"/>
            <consortium name="The Broad Institute Genome Sequencing Center for Infectious Disease"/>
            <person name="Wu L."/>
            <person name="Ma J."/>
        </authorList>
    </citation>
    <scope>NUCLEOTIDE SEQUENCE [LARGE SCALE GENOMIC DNA]</scope>
    <source>
        <strain evidence="3">KCTC 42953</strain>
    </source>
</reference>
<dbReference type="InterPro" id="IPR013211">
    <property type="entry name" value="LVIVD"/>
</dbReference>
<dbReference type="InterPro" id="IPR013783">
    <property type="entry name" value="Ig-like_fold"/>
</dbReference>
<dbReference type="PANTHER" id="PTHR38787:SF3">
    <property type="entry name" value="REGULATORY P DOMAIN-CONTAINING PROTEIN"/>
    <property type="match status" value="1"/>
</dbReference>
<dbReference type="Proteomes" id="UP001595533">
    <property type="component" value="Unassembled WGS sequence"/>
</dbReference>
<feature type="chain" id="PRO_5045652173" evidence="1">
    <location>
        <begin position="19"/>
        <end position="790"/>
    </location>
</feature>
<protein>
    <submittedName>
        <fullName evidence="2">Choice-of-anchor B family protein</fullName>
    </submittedName>
</protein>
<evidence type="ECO:0000256" key="1">
    <source>
        <dbReference type="SAM" id="SignalP"/>
    </source>
</evidence>
<dbReference type="Pfam" id="PF08309">
    <property type="entry name" value="LVIVD"/>
    <property type="match status" value="3"/>
</dbReference>
<dbReference type="InterPro" id="IPR036116">
    <property type="entry name" value="FN3_sf"/>
</dbReference>
<feature type="signal peptide" evidence="1">
    <location>
        <begin position="1"/>
        <end position="18"/>
    </location>
</feature>
<dbReference type="SUPFAM" id="SSF49265">
    <property type="entry name" value="Fibronectin type III"/>
    <property type="match status" value="1"/>
</dbReference>
<keyword evidence="1" id="KW-0732">Signal</keyword>
<accession>A0ABV7J9Q0</accession>
<dbReference type="Gene3D" id="2.60.40.10">
    <property type="entry name" value="Immunoglobulins"/>
    <property type="match status" value="2"/>
</dbReference>
<name>A0ABV7J9Q0_9GAMM</name>
<dbReference type="PANTHER" id="PTHR38787">
    <property type="entry name" value="REGULATORY P DOMAIN-CONTAINING PROTEIN"/>
    <property type="match status" value="1"/>
</dbReference>
<organism evidence="2 3">
    <name type="scientific">Marinicella sediminis</name>
    <dbReference type="NCBI Taxonomy" id="1792834"/>
    <lineage>
        <taxon>Bacteria</taxon>
        <taxon>Pseudomonadati</taxon>
        <taxon>Pseudomonadota</taxon>
        <taxon>Gammaproteobacteria</taxon>
        <taxon>Lysobacterales</taxon>
        <taxon>Marinicellaceae</taxon>
        <taxon>Marinicella</taxon>
    </lineage>
</organism>
<dbReference type="Gene3D" id="2.60.120.260">
    <property type="entry name" value="Galactose-binding domain-like"/>
    <property type="match status" value="1"/>
</dbReference>
<sequence>MFAKKTCWLLLLSTGISAHPFTECENGMADFYACNNTDLLHRIHLEDLGDGTGSGNDIWGWTDPLDGKEYALMGLSNGTAFVDISTPKTPVYLGYLPTASSNSLWRDIKTYANHAFIVSEASGHGMQVFDLTQLRNVPAPPVTFTATANYNEFGNAHNIVINEDSGYAYAVGANCSGGLHMVDISIPTTPVNMGCFSADGYTHDAQCVIYTGPDVEHNGQELCFNSNEDTLTIVDVTDKTSPVQISRTPYNDSRYTHQGWLTEDQRYYLMNDELDEQNLGHNTKTYIWDLQDLDNPVIIGTYLGPQPSVDHNLYIKGNFAYLSNYTSGLSVVDITDVAAGQLAEVAGFDTYPDSNTNQFDGAWSNYPFFDSGNVILSDISGGLFILDPLLCPQTSAPNNLQAEAAGDNAIALTWNDSLAAGEHYRVFRSEGGCAVNNFIELTDQLTAESFTDSTASGLVNVGYQVAKVNAEGVCESTRSTCVEAQTTGLCTAAPQFSGVNSVSTSYNNTCSLDVTWPSASSYCQSSTTYNIYRSTDPAFEPGPANQVASQLNSLSFTDFGVLHDQLYHYIVRAVDASNGNEENNQLVLFAKPLGANSDGTWTAGAEVGDSGIDQSSRHLGWEMVTDVVFDGDRSYWSQDGNNTCNRLTTQPFDLTPGEASELSFFTQYDIEDRYDGGVVEISVDGGPWQSPDLSPSYPNTFRSAADECGYDENTPAFSGEQNSWQQHTMDLSPFQAQQVAIRFSYSTDGSVRGNGWFLDNLAVTHTQIPGICQSMVDVIFADGFQQPAVR</sequence>
<dbReference type="Pfam" id="PF20773">
    <property type="entry name" value="InhA-like_MAM"/>
    <property type="match status" value="1"/>
</dbReference>
<dbReference type="NCBIfam" id="TIGR04312">
    <property type="entry name" value="choice_anch_B"/>
    <property type="match status" value="1"/>
</dbReference>
<dbReference type="InterPro" id="IPR011048">
    <property type="entry name" value="Haem_d1_sf"/>
</dbReference>
<dbReference type="SUPFAM" id="SSF51004">
    <property type="entry name" value="C-terminal (heme d1) domain of cytochrome cd1-nitrite reductase"/>
    <property type="match status" value="1"/>
</dbReference>
<comment type="caution">
    <text evidence="2">The sequence shown here is derived from an EMBL/GenBank/DDBJ whole genome shotgun (WGS) entry which is preliminary data.</text>
</comment>
<proteinExistence type="predicted"/>
<evidence type="ECO:0000313" key="3">
    <source>
        <dbReference type="Proteomes" id="UP001595533"/>
    </source>
</evidence>
<dbReference type="InterPro" id="IPR027589">
    <property type="entry name" value="Choice_anch_B"/>
</dbReference>
<evidence type="ECO:0000313" key="2">
    <source>
        <dbReference type="EMBL" id="MFC3193892.1"/>
    </source>
</evidence>